<reference evidence="5" key="2">
    <citation type="submission" date="2025-09" db="UniProtKB">
        <authorList>
            <consortium name="Ensembl"/>
        </authorList>
    </citation>
    <scope>IDENTIFICATION</scope>
</reference>
<evidence type="ECO:0000256" key="2">
    <source>
        <dbReference type="ARBA" id="ARBA00022679"/>
    </source>
</evidence>
<dbReference type="Ensembl" id="ENSPMGT00000019288.1">
    <property type="protein sequence ID" value="ENSPMGP00000018081.1"/>
    <property type="gene ID" value="ENSPMGG00000014573.1"/>
</dbReference>
<evidence type="ECO:0000313" key="5">
    <source>
        <dbReference type="Ensembl" id="ENSPMGP00000018081.1"/>
    </source>
</evidence>
<evidence type="ECO:0000259" key="4">
    <source>
        <dbReference type="Pfam" id="PF00685"/>
    </source>
</evidence>
<accession>A0A3B4ANY3</accession>
<reference evidence="5" key="1">
    <citation type="submission" date="2025-08" db="UniProtKB">
        <authorList>
            <consortium name="Ensembl"/>
        </authorList>
    </citation>
    <scope>IDENTIFICATION</scope>
</reference>
<dbReference type="PANTHER" id="PTHR11783">
    <property type="entry name" value="SULFOTRANSFERASE SULT"/>
    <property type="match status" value="1"/>
</dbReference>
<dbReference type="GO" id="GO:0008146">
    <property type="term" value="F:sulfotransferase activity"/>
    <property type="evidence" value="ECO:0007669"/>
    <property type="project" value="InterPro"/>
</dbReference>
<evidence type="ECO:0000313" key="6">
    <source>
        <dbReference type="Proteomes" id="UP000261520"/>
    </source>
</evidence>
<feature type="domain" description="Sulfotransferase" evidence="4">
    <location>
        <begin position="31"/>
        <end position="135"/>
    </location>
</feature>
<comment type="similarity">
    <text evidence="1 3">Belongs to the sulfotransferase 1 family.</text>
</comment>
<keyword evidence="6" id="KW-1185">Reference proteome</keyword>
<evidence type="ECO:0000256" key="3">
    <source>
        <dbReference type="RuleBase" id="RU361155"/>
    </source>
</evidence>
<dbReference type="SUPFAM" id="SSF52540">
    <property type="entry name" value="P-loop containing nucleoside triphosphate hydrolases"/>
    <property type="match status" value="1"/>
</dbReference>
<dbReference type="Proteomes" id="UP000261520">
    <property type="component" value="Unplaced"/>
</dbReference>
<sequence>MSEEEELDYHTAIQKAGKQLCRFPLVTVRGREKRNILYLFYEDMKENPRREVERIMRYLGLSLSDEVISQIVELTSFKSMKENPMSNYSCVPKLVFDDSISPFMRKGEVGDWRNHFTPEQSKMFDKDYKEKMKDVDIPFRDLI</sequence>
<dbReference type="InterPro" id="IPR027417">
    <property type="entry name" value="P-loop_NTPase"/>
</dbReference>
<protein>
    <recommendedName>
        <fullName evidence="3">Sulfotransferase</fullName>
        <ecNumber evidence="3">2.8.2.-</ecNumber>
    </recommendedName>
</protein>
<keyword evidence="2 3" id="KW-0808">Transferase</keyword>
<organism evidence="5 6">
    <name type="scientific">Periophthalmus magnuspinnatus</name>
    <dbReference type="NCBI Taxonomy" id="409849"/>
    <lineage>
        <taxon>Eukaryota</taxon>
        <taxon>Metazoa</taxon>
        <taxon>Chordata</taxon>
        <taxon>Craniata</taxon>
        <taxon>Vertebrata</taxon>
        <taxon>Euteleostomi</taxon>
        <taxon>Actinopterygii</taxon>
        <taxon>Neopterygii</taxon>
        <taxon>Teleostei</taxon>
        <taxon>Neoteleostei</taxon>
        <taxon>Acanthomorphata</taxon>
        <taxon>Gobiaria</taxon>
        <taxon>Gobiiformes</taxon>
        <taxon>Gobioidei</taxon>
        <taxon>Gobiidae</taxon>
        <taxon>Oxudercinae</taxon>
        <taxon>Periophthalmus</taxon>
    </lineage>
</organism>
<evidence type="ECO:0000256" key="1">
    <source>
        <dbReference type="ARBA" id="ARBA00005771"/>
    </source>
</evidence>
<dbReference type="Pfam" id="PF00685">
    <property type="entry name" value="Sulfotransfer_1"/>
    <property type="match status" value="1"/>
</dbReference>
<dbReference type="AlphaFoldDB" id="A0A3B4ANY3"/>
<dbReference type="EC" id="2.8.2.-" evidence="3"/>
<dbReference type="InterPro" id="IPR000863">
    <property type="entry name" value="Sulfotransferase_dom"/>
</dbReference>
<proteinExistence type="inferred from homology"/>
<dbReference type="Gene3D" id="3.40.50.300">
    <property type="entry name" value="P-loop containing nucleotide triphosphate hydrolases"/>
    <property type="match status" value="1"/>
</dbReference>
<name>A0A3B4ANY3_9GOBI</name>